<dbReference type="SUPFAM" id="SSF102198">
    <property type="entry name" value="Putative cyclase"/>
    <property type="match status" value="1"/>
</dbReference>
<dbReference type="PANTHER" id="PTHR34598">
    <property type="entry name" value="BLL6449 PROTEIN"/>
    <property type="match status" value="1"/>
</dbReference>
<dbReference type="PANTHER" id="PTHR34598:SF4">
    <property type="entry name" value="7ALPHA-CEPHEM-METHOXYLASE P8 CHAIN RELATED PROTEIN"/>
    <property type="match status" value="1"/>
</dbReference>
<reference evidence="3" key="1">
    <citation type="submission" date="2021-07" db="EMBL/GenBank/DDBJ databases">
        <authorList>
            <person name="Branca A.L. A."/>
        </authorList>
    </citation>
    <scope>NUCLEOTIDE SEQUENCE</scope>
</reference>
<accession>A0A9W4J154</accession>
<evidence type="ECO:0000256" key="1">
    <source>
        <dbReference type="ARBA" id="ARBA00007865"/>
    </source>
</evidence>
<dbReference type="GO" id="GO:0004061">
    <property type="term" value="F:arylformamidase activity"/>
    <property type="evidence" value="ECO:0007669"/>
    <property type="project" value="InterPro"/>
</dbReference>
<evidence type="ECO:0000256" key="2">
    <source>
        <dbReference type="ARBA" id="ARBA00023604"/>
    </source>
</evidence>
<comment type="caution">
    <text evidence="3">The sequence shown here is derived from an EMBL/GenBank/DDBJ whole genome shotgun (WGS) entry which is preliminary data.</text>
</comment>
<dbReference type="GO" id="GO:0019441">
    <property type="term" value="P:L-tryptophan catabolic process to kynurenine"/>
    <property type="evidence" value="ECO:0007669"/>
    <property type="project" value="InterPro"/>
</dbReference>
<proteinExistence type="inferred from homology"/>
<dbReference type="Gene3D" id="3.50.30.50">
    <property type="entry name" value="Putative cyclase"/>
    <property type="match status" value="1"/>
</dbReference>
<dbReference type="InterPro" id="IPR007325">
    <property type="entry name" value="KFase/CYL"/>
</dbReference>
<comment type="similarity">
    <text evidence="2">Belongs to the asaB hydroxylase/desaturase family.</text>
</comment>
<organism evidence="3 4">
    <name type="scientific">Penicillium salamii</name>
    <dbReference type="NCBI Taxonomy" id="1612424"/>
    <lineage>
        <taxon>Eukaryota</taxon>
        <taxon>Fungi</taxon>
        <taxon>Dikarya</taxon>
        <taxon>Ascomycota</taxon>
        <taxon>Pezizomycotina</taxon>
        <taxon>Eurotiomycetes</taxon>
        <taxon>Eurotiomycetidae</taxon>
        <taxon>Eurotiales</taxon>
        <taxon>Aspergillaceae</taxon>
        <taxon>Penicillium</taxon>
    </lineage>
</organism>
<dbReference type="EMBL" id="CAJVPD010000188">
    <property type="protein sequence ID" value="CAG8363305.1"/>
    <property type="molecule type" value="Genomic_DNA"/>
</dbReference>
<dbReference type="Pfam" id="PF04199">
    <property type="entry name" value="Cyclase"/>
    <property type="match status" value="1"/>
</dbReference>
<sequence length="569" mass="63561">MLPRVFHRAASSFPVISARNVSTAAHKPKIVDLSRPFQHRSLCHPFHPPFVMTPWDTHQPMIAGRTIFRTASYYISMSDHSGTHVDAPKHFDPTPTALSVDQMPLSEFYTEGICLDLSHAELGAAIGVGEMATALPDSRQEIKQDDTVLLYMAYNKRVSPDDPRWQHDFPGLAPESVHWLADRGCKIFGVEAVSPAPEGELNFIAHNLCGERGMTHIEGLDNLESLLVGGSGSPIRAVAPSYSPSIRPAEPVSIASRLGIFPSLRTSRTLEHTTSATMTTATFKYIDPTSFDLHANEPFKKPWNKVDGPGCSYKLLDRESSVENLRGQETNFTTDNSGFAVYQAPTKKTFDAQVKEEYYAEVEELIRNKLPGVKKVVIFDHTIRRREKGSARSPVQLVHLDQTPKAAEMRVRRHIPEAEAEELLKGRYQIINVWRPIENPASDFPLAVIDWRSLRPSDLVKVDLLYPKSFQELGEVAPDPGSTQSTEGYEVKGEQFAVAPSVKHRFYYLKDMTPEEVMLIKCFDSRSHAMTDGETSIAHGACHTAFFDPQTKTGSPGRQSIEVRCLVFY</sequence>
<dbReference type="AlphaFoldDB" id="A0A9W4J154"/>
<evidence type="ECO:0000313" key="3">
    <source>
        <dbReference type="EMBL" id="CAG8363305.1"/>
    </source>
</evidence>
<dbReference type="Proteomes" id="UP001152592">
    <property type="component" value="Unassembled WGS sequence"/>
</dbReference>
<dbReference type="OrthoDB" id="4966at2759"/>
<gene>
    <name evidence="3" type="ORF">PSALAMII_LOCUS3853</name>
</gene>
<dbReference type="InterPro" id="IPR037175">
    <property type="entry name" value="KFase_sf"/>
</dbReference>
<evidence type="ECO:0000313" key="4">
    <source>
        <dbReference type="Proteomes" id="UP001152592"/>
    </source>
</evidence>
<dbReference type="NCBIfam" id="NF041278">
    <property type="entry name" value="CmcJ_NvfI_EfuI"/>
    <property type="match status" value="1"/>
</dbReference>
<comment type="similarity">
    <text evidence="1">Belongs to the Cyclase 1 superfamily.</text>
</comment>
<dbReference type="InterPro" id="IPR044053">
    <property type="entry name" value="AsaB-like"/>
</dbReference>
<evidence type="ECO:0008006" key="5">
    <source>
        <dbReference type="Google" id="ProtNLM"/>
    </source>
</evidence>
<name>A0A9W4J154_9EURO</name>
<dbReference type="GO" id="GO:0016491">
    <property type="term" value="F:oxidoreductase activity"/>
    <property type="evidence" value="ECO:0007669"/>
    <property type="project" value="InterPro"/>
</dbReference>
<protein>
    <recommendedName>
        <fullName evidence="5">Cyclase</fullName>
    </recommendedName>
</protein>